<keyword evidence="1" id="KW-0812">Transmembrane</keyword>
<feature type="transmembrane region" description="Helical" evidence="1">
    <location>
        <begin position="69"/>
        <end position="90"/>
    </location>
</feature>
<dbReference type="AlphaFoldDB" id="A0A840TVL5"/>
<name>A0A840TVL5_9BACT</name>
<reference evidence="2 3" key="1">
    <citation type="submission" date="2020-08" db="EMBL/GenBank/DDBJ databases">
        <title>Genomic Encyclopedia of Type Strains, Phase IV (KMG-IV): sequencing the most valuable type-strain genomes for metagenomic binning, comparative biology and taxonomic classification.</title>
        <authorList>
            <person name="Goeker M."/>
        </authorList>
    </citation>
    <scope>NUCLEOTIDE SEQUENCE [LARGE SCALE GENOMIC DNA]</scope>
    <source>
        <strain evidence="2 3">DSM 105074</strain>
    </source>
</reference>
<dbReference type="RefSeq" id="WP_184175975.1">
    <property type="nucleotide sequence ID" value="NZ_JACHGF010000006.1"/>
</dbReference>
<evidence type="ECO:0000313" key="2">
    <source>
        <dbReference type="EMBL" id="MBB5285622.1"/>
    </source>
</evidence>
<evidence type="ECO:0000256" key="1">
    <source>
        <dbReference type="SAM" id="Phobius"/>
    </source>
</evidence>
<feature type="transmembrane region" description="Helical" evidence="1">
    <location>
        <begin position="185"/>
        <end position="204"/>
    </location>
</feature>
<feature type="transmembrane region" description="Helical" evidence="1">
    <location>
        <begin position="23"/>
        <end position="49"/>
    </location>
</feature>
<comment type="caution">
    <text evidence="2">The sequence shown here is derived from an EMBL/GenBank/DDBJ whole genome shotgun (WGS) entry which is preliminary data.</text>
</comment>
<feature type="transmembrane region" description="Helical" evidence="1">
    <location>
        <begin position="136"/>
        <end position="153"/>
    </location>
</feature>
<organism evidence="2 3">
    <name type="scientific">Rhabdobacter roseus</name>
    <dbReference type="NCBI Taxonomy" id="1655419"/>
    <lineage>
        <taxon>Bacteria</taxon>
        <taxon>Pseudomonadati</taxon>
        <taxon>Bacteroidota</taxon>
        <taxon>Cytophagia</taxon>
        <taxon>Cytophagales</taxon>
        <taxon>Cytophagaceae</taxon>
        <taxon>Rhabdobacter</taxon>
    </lineage>
</organism>
<keyword evidence="3" id="KW-1185">Reference proteome</keyword>
<dbReference type="Proteomes" id="UP000557307">
    <property type="component" value="Unassembled WGS sequence"/>
</dbReference>
<proteinExistence type="predicted"/>
<evidence type="ECO:0000313" key="3">
    <source>
        <dbReference type="Proteomes" id="UP000557307"/>
    </source>
</evidence>
<protein>
    <submittedName>
        <fullName evidence="2">Uncharacterized protein</fullName>
    </submittedName>
</protein>
<feature type="transmembrane region" description="Helical" evidence="1">
    <location>
        <begin position="160"/>
        <end position="179"/>
    </location>
</feature>
<gene>
    <name evidence="2" type="ORF">HNQ92_003782</name>
</gene>
<sequence length="210" mass="23024">MQKHEPLAALQEIRQLMDRSSRFHALSGWSGMTVGLIALVGAGVVGWYFNRHGLSYQAIYGPNPNAGAVTFLALTAAAVLVLAAGSAVYFTYLKAQKTKQPVWHSQGRRLVINLCIPMAAGGLFCLALYYHGLLYLVAPSMLLFYGLALINSSKYTFDEIRYLGIFETVLGLLACFFVAHGLLAWTLGFGALHVAYGALIYYKYEKAGMR</sequence>
<accession>A0A840TVL5</accession>
<feature type="transmembrane region" description="Helical" evidence="1">
    <location>
        <begin position="110"/>
        <end position="130"/>
    </location>
</feature>
<dbReference type="EMBL" id="JACHGF010000006">
    <property type="protein sequence ID" value="MBB5285622.1"/>
    <property type="molecule type" value="Genomic_DNA"/>
</dbReference>
<keyword evidence="1" id="KW-0472">Membrane</keyword>
<keyword evidence="1" id="KW-1133">Transmembrane helix</keyword>